<dbReference type="RefSeq" id="WP_379880696.1">
    <property type="nucleotide sequence ID" value="NZ_JBHPON010000001.1"/>
</dbReference>
<evidence type="ECO:0000313" key="3">
    <source>
        <dbReference type="Proteomes" id="UP001596116"/>
    </source>
</evidence>
<keyword evidence="3" id="KW-1185">Reference proteome</keyword>
<dbReference type="SUPFAM" id="SSF54593">
    <property type="entry name" value="Glyoxalase/Bleomycin resistance protein/Dihydroxybiphenyl dioxygenase"/>
    <property type="match status" value="1"/>
</dbReference>
<reference evidence="2 3" key="1">
    <citation type="submission" date="2024-09" db="EMBL/GenBank/DDBJ databases">
        <authorList>
            <person name="Zhang Z.-H."/>
        </authorList>
    </citation>
    <scope>NUCLEOTIDE SEQUENCE [LARGE SCALE GENOMIC DNA]</scope>
    <source>
        <strain evidence="2 3">HHTR114</strain>
    </source>
</reference>
<sequence>MSLNIYLTFDGDCEEAFDYYKSVFGGEFAVKQRFSDGPPEMVGVAEDEKNRIMHVSLPLGDNVLMGSDRAQGHAGSLVKGNNFSISFTPSSRAEADAAFDKLKDGGKESMPMQETFWGSYFGMVTDRYGVQWMINMDANVAG</sequence>
<dbReference type="Proteomes" id="UP001596116">
    <property type="component" value="Unassembled WGS sequence"/>
</dbReference>
<dbReference type="Gene3D" id="3.10.180.10">
    <property type="entry name" value="2,3-Dihydroxybiphenyl 1,2-Dioxygenase, domain 1"/>
    <property type="match status" value="1"/>
</dbReference>
<feature type="domain" description="Glyoxalase/fosfomycin resistance/dioxygenase" evidence="1">
    <location>
        <begin position="6"/>
        <end position="134"/>
    </location>
</feature>
<proteinExistence type="predicted"/>
<comment type="caution">
    <text evidence="2">The sequence shown here is derived from an EMBL/GenBank/DDBJ whole genome shotgun (WGS) entry which is preliminary data.</text>
</comment>
<dbReference type="InterPro" id="IPR004360">
    <property type="entry name" value="Glyas_Fos-R_dOase_dom"/>
</dbReference>
<dbReference type="PANTHER" id="PTHR33990">
    <property type="entry name" value="PROTEIN YJDN-RELATED"/>
    <property type="match status" value="1"/>
</dbReference>
<name>A0ABW1KTP8_9PROT</name>
<dbReference type="EMBL" id="JBHPON010000001">
    <property type="protein sequence ID" value="MFC6034011.1"/>
    <property type="molecule type" value="Genomic_DNA"/>
</dbReference>
<evidence type="ECO:0000313" key="2">
    <source>
        <dbReference type="EMBL" id="MFC6034011.1"/>
    </source>
</evidence>
<organism evidence="2 3">
    <name type="scientific">Hyphococcus aureus</name>
    <dbReference type="NCBI Taxonomy" id="2666033"/>
    <lineage>
        <taxon>Bacteria</taxon>
        <taxon>Pseudomonadati</taxon>
        <taxon>Pseudomonadota</taxon>
        <taxon>Alphaproteobacteria</taxon>
        <taxon>Parvularculales</taxon>
        <taxon>Parvularculaceae</taxon>
        <taxon>Hyphococcus</taxon>
    </lineage>
</organism>
<gene>
    <name evidence="2" type="ORF">ACFMB1_00570</name>
</gene>
<accession>A0ABW1KTP8</accession>
<evidence type="ECO:0000259" key="1">
    <source>
        <dbReference type="Pfam" id="PF00903"/>
    </source>
</evidence>
<protein>
    <submittedName>
        <fullName evidence="2">VOC family protein</fullName>
    </submittedName>
</protein>
<dbReference type="InterPro" id="IPR029068">
    <property type="entry name" value="Glyas_Bleomycin-R_OHBP_Dase"/>
</dbReference>
<dbReference type="InterPro" id="IPR028973">
    <property type="entry name" value="PhnB-like"/>
</dbReference>
<dbReference type="PANTHER" id="PTHR33990:SF1">
    <property type="entry name" value="PROTEIN YJDN"/>
    <property type="match status" value="1"/>
</dbReference>
<dbReference type="Pfam" id="PF00903">
    <property type="entry name" value="Glyoxalase"/>
    <property type="match status" value="1"/>
</dbReference>
<dbReference type="CDD" id="cd06588">
    <property type="entry name" value="PhnB_like"/>
    <property type="match status" value="1"/>
</dbReference>